<sequence>MVLGLGAALLAALLYGVAAVAQAVAARRLPALEDGVGRVAGRAVRDPLLVGAVVADLVGALLHLVSIENAPLYVSQAGVAAALPITALTSAIWVRERLTARDWAAVAATFGGIAVLAVDAGSVGSTSRVTPLTVVLYVGLAVVLVTAAAAYRGQGRTAALVLSFLGGLGYSGTALGARLLGDAGGAVAWGVLAVLIAGCGITGYWLYSFAMQRISVAAASAPLILTETLVPTVVGIALLGDDVPAWWAVVLGLLLSLAGALYLGGFEGRLQHPPVEATT</sequence>
<dbReference type="InterPro" id="IPR037185">
    <property type="entry name" value="EmrE-like"/>
</dbReference>
<feature type="transmembrane region" description="Helical" evidence="1">
    <location>
        <begin position="47"/>
        <end position="65"/>
    </location>
</feature>
<evidence type="ECO:0000313" key="3">
    <source>
        <dbReference type="Proteomes" id="UP000281708"/>
    </source>
</evidence>
<feature type="transmembrane region" description="Helical" evidence="1">
    <location>
        <begin position="186"/>
        <end position="207"/>
    </location>
</feature>
<feature type="transmembrane region" description="Helical" evidence="1">
    <location>
        <begin position="72"/>
        <end position="94"/>
    </location>
</feature>
<evidence type="ECO:0008006" key="4">
    <source>
        <dbReference type="Google" id="ProtNLM"/>
    </source>
</evidence>
<proteinExistence type="predicted"/>
<dbReference type="SUPFAM" id="SSF103481">
    <property type="entry name" value="Multidrug resistance efflux transporter EmrE"/>
    <property type="match status" value="2"/>
</dbReference>
<dbReference type="AlphaFoldDB" id="A0A3L8P0E4"/>
<dbReference type="PANTHER" id="PTHR40761">
    <property type="entry name" value="CONSERVED INTEGRAL MEMBRANE ALANINE VALINE AND LEUCINE RICH PROTEIN-RELATED"/>
    <property type="match status" value="1"/>
</dbReference>
<protein>
    <recommendedName>
        <fullName evidence="4">DMT family transporter</fullName>
    </recommendedName>
</protein>
<reference evidence="2 3" key="1">
    <citation type="submission" date="2018-10" db="EMBL/GenBank/DDBJ databases">
        <title>Marmoricola sp. 4Q3S-7 whole genome shotgun sequence.</title>
        <authorList>
            <person name="Li F."/>
        </authorList>
    </citation>
    <scope>NUCLEOTIDE SEQUENCE [LARGE SCALE GENOMIC DNA]</scope>
    <source>
        <strain evidence="2 3">4Q3S-7</strain>
    </source>
</reference>
<feature type="transmembrane region" description="Helical" evidence="1">
    <location>
        <begin position="134"/>
        <end position="151"/>
    </location>
</feature>
<dbReference type="RefSeq" id="WP_121806010.1">
    <property type="nucleotide sequence ID" value="NZ_RDBE01000007.1"/>
</dbReference>
<evidence type="ECO:0000313" key="2">
    <source>
        <dbReference type="EMBL" id="RLV48906.1"/>
    </source>
</evidence>
<feature type="transmembrane region" description="Helical" evidence="1">
    <location>
        <begin position="158"/>
        <end position="180"/>
    </location>
</feature>
<keyword evidence="3" id="KW-1185">Reference proteome</keyword>
<evidence type="ECO:0000256" key="1">
    <source>
        <dbReference type="SAM" id="Phobius"/>
    </source>
</evidence>
<accession>A0A3L8P0E4</accession>
<keyword evidence="1" id="KW-0812">Transmembrane</keyword>
<feature type="transmembrane region" description="Helical" evidence="1">
    <location>
        <begin position="245"/>
        <end position="264"/>
    </location>
</feature>
<dbReference type="PANTHER" id="PTHR40761:SF1">
    <property type="entry name" value="CONSERVED INTEGRAL MEMBRANE ALANINE VALINE AND LEUCINE RICH PROTEIN-RELATED"/>
    <property type="match status" value="1"/>
</dbReference>
<name>A0A3L8P0E4_9ACTN</name>
<feature type="transmembrane region" description="Helical" evidence="1">
    <location>
        <begin position="214"/>
        <end position="239"/>
    </location>
</feature>
<keyword evidence="1" id="KW-0472">Membrane</keyword>
<keyword evidence="1" id="KW-1133">Transmembrane helix</keyword>
<dbReference type="OrthoDB" id="3837845at2"/>
<comment type="caution">
    <text evidence="2">The sequence shown here is derived from an EMBL/GenBank/DDBJ whole genome shotgun (WGS) entry which is preliminary data.</text>
</comment>
<organism evidence="2 3">
    <name type="scientific">Nocardioides mangrovicus</name>
    <dbReference type="NCBI Taxonomy" id="2478913"/>
    <lineage>
        <taxon>Bacteria</taxon>
        <taxon>Bacillati</taxon>
        <taxon>Actinomycetota</taxon>
        <taxon>Actinomycetes</taxon>
        <taxon>Propionibacteriales</taxon>
        <taxon>Nocardioidaceae</taxon>
        <taxon>Nocardioides</taxon>
    </lineage>
</organism>
<dbReference type="EMBL" id="RDBE01000007">
    <property type="protein sequence ID" value="RLV48906.1"/>
    <property type="molecule type" value="Genomic_DNA"/>
</dbReference>
<dbReference type="Proteomes" id="UP000281708">
    <property type="component" value="Unassembled WGS sequence"/>
</dbReference>
<gene>
    <name evidence="2" type="ORF">D9V37_09925</name>
</gene>